<dbReference type="GO" id="GO:0008270">
    <property type="term" value="F:zinc ion binding"/>
    <property type="evidence" value="ECO:0007669"/>
    <property type="project" value="InterPro"/>
</dbReference>
<name>A0A397W538_9GLOM</name>
<dbReference type="CDD" id="cd00067">
    <property type="entry name" value="GAL4"/>
    <property type="match status" value="1"/>
</dbReference>
<gene>
    <name evidence="2" type="ORF">C2G38_2027960</name>
</gene>
<dbReference type="SMART" id="SM00066">
    <property type="entry name" value="GAL4"/>
    <property type="match status" value="1"/>
</dbReference>
<dbReference type="GO" id="GO:0000981">
    <property type="term" value="F:DNA-binding transcription factor activity, RNA polymerase II-specific"/>
    <property type="evidence" value="ECO:0007669"/>
    <property type="project" value="InterPro"/>
</dbReference>
<sequence>MPSNPINRLNVSCACSSCKILKIKCDFVASTTSTAKCTQCIKRNRECIFSEGKKRGPRPKGQRNHRRMKSKNNMIHKRHIDQPNHELICDLPQETIRVLSEMYPIERLPQVITIFGFTSSHTCPLRNVVGHHCHEGCILV</sequence>
<evidence type="ECO:0000259" key="1">
    <source>
        <dbReference type="PROSITE" id="PS50048"/>
    </source>
</evidence>
<dbReference type="AlphaFoldDB" id="A0A397W538"/>
<protein>
    <recommendedName>
        <fullName evidence="1">Zn(2)-C6 fungal-type domain-containing protein</fullName>
    </recommendedName>
</protein>
<dbReference type="OrthoDB" id="2428527at2759"/>
<accession>A0A397W538</accession>
<proteinExistence type="predicted"/>
<keyword evidence="3" id="KW-1185">Reference proteome</keyword>
<evidence type="ECO:0000313" key="3">
    <source>
        <dbReference type="Proteomes" id="UP000266673"/>
    </source>
</evidence>
<dbReference type="SUPFAM" id="SSF57701">
    <property type="entry name" value="Zn2/Cys6 DNA-binding domain"/>
    <property type="match status" value="1"/>
</dbReference>
<dbReference type="Gene3D" id="4.10.240.10">
    <property type="entry name" value="Zn(2)-C6 fungal-type DNA-binding domain"/>
    <property type="match status" value="1"/>
</dbReference>
<dbReference type="PROSITE" id="PS00463">
    <property type="entry name" value="ZN2_CY6_FUNGAL_1"/>
    <property type="match status" value="1"/>
</dbReference>
<comment type="caution">
    <text evidence="2">The sequence shown here is derived from an EMBL/GenBank/DDBJ whole genome shotgun (WGS) entry which is preliminary data.</text>
</comment>
<feature type="domain" description="Zn(2)-C6 fungal-type" evidence="1">
    <location>
        <begin position="14"/>
        <end position="49"/>
    </location>
</feature>
<reference evidence="2 3" key="1">
    <citation type="submission" date="2018-06" db="EMBL/GenBank/DDBJ databases">
        <title>Comparative genomics reveals the genomic features of Rhizophagus irregularis, R. cerebriforme, R. diaphanum and Gigaspora rosea, and their symbiotic lifestyle signature.</title>
        <authorList>
            <person name="Morin E."/>
            <person name="San Clemente H."/>
            <person name="Chen E.C.H."/>
            <person name="De La Providencia I."/>
            <person name="Hainaut M."/>
            <person name="Kuo A."/>
            <person name="Kohler A."/>
            <person name="Murat C."/>
            <person name="Tang N."/>
            <person name="Roy S."/>
            <person name="Loubradou J."/>
            <person name="Henrissat B."/>
            <person name="Grigoriev I.V."/>
            <person name="Corradi N."/>
            <person name="Roux C."/>
            <person name="Martin F.M."/>
        </authorList>
    </citation>
    <scope>NUCLEOTIDE SEQUENCE [LARGE SCALE GENOMIC DNA]</scope>
    <source>
        <strain evidence="2 3">DAOM 194757</strain>
    </source>
</reference>
<dbReference type="Proteomes" id="UP000266673">
    <property type="component" value="Unassembled WGS sequence"/>
</dbReference>
<dbReference type="EMBL" id="QKWP01000045">
    <property type="protein sequence ID" value="RIB29152.1"/>
    <property type="molecule type" value="Genomic_DNA"/>
</dbReference>
<dbReference type="InterPro" id="IPR036864">
    <property type="entry name" value="Zn2-C6_fun-type_DNA-bd_sf"/>
</dbReference>
<dbReference type="Pfam" id="PF00172">
    <property type="entry name" value="Zn_clus"/>
    <property type="match status" value="1"/>
</dbReference>
<dbReference type="PROSITE" id="PS50048">
    <property type="entry name" value="ZN2_CY6_FUNGAL_2"/>
    <property type="match status" value="1"/>
</dbReference>
<organism evidence="2 3">
    <name type="scientific">Gigaspora rosea</name>
    <dbReference type="NCBI Taxonomy" id="44941"/>
    <lineage>
        <taxon>Eukaryota</taxon>
        <taxon>Fungi</taxon>
        <taxon>Fungi incertae sedis</taxon>
        <taxon>Mucoromycota</taxon>
        <taxon>Glomeromycotina</taxon>
        <taxon>Glomeromycetes</taxon>
        <taxon>Diversisporales</taxon>
        <taxon>Gigasporaceae</taxon>
        <taxon>Gigaspora</taxon>
    </lineage>
</organism>
<evidence type="ECO:0000313" key="2">
    <source>
        <dbReference type="EMBL" id="RIB29152.1"/>
    </source>
</evidence>
<dbReference type="InterPro" id="IPR001138">
    <property type="entry name" value="Zn2Cys6_DnaBD"/>
</dbReference>